<evidence type="ECO:0000313" key="12">
    <source>
        <dbReference type="Proteomes" id="UP000436911"/>
    </source>
</evidence>
<dbReference type="PANTHER" id="PTHR43386">
    <property type="entry name" value="OLIGOPEPTIDE TRANSPORT SYSTEM PERMEASE PROTEIN APPC"/>
    <property type="match status" value="1"/>
</dbReference>
<keyword evidence="6" id="KW-0653">Protein transport</keyword>
<evidence type="ECO:0000256" key="4">
    <source>
        <dbReference type="ARBA" id="ARBA00022692"/>
    </source>
</evidence>
<dbReference type="Pfam" id="PF00528">
    <property type="entry name" value="BPD_transp_1"/>
    <property type="match status" value="1"/>
</dbReference>
<evidence type="ECO:0000256" key="5">
    <source>
        <dbReference type="ARBA" id="ARBA00022856"/>
    </source>
</evidence>
<evidence type="ECO:0000256" key="1">
    <source>
        <dbReference type="ARBA" id="ARBA00004651"/>
    </source>
</evidence>
<evidence type="ECO:0000256" key="6">
    <source>
        <dbReference type="ARBA" id="ARBA00022927"/>
    </source>
</evidence>
<proteinExistence type="inferred from homology"/>
<dbReference type="PROSITE" id="PS50928">
    <property type="entry name" value="ABC_TM1"/>
    <property type="match status" value="1"/>
</dbReference>
<dbReference type="EMBL" id="QUSG01000018">
    <property type="protein sequence ID" value="KAA3522384.1"/>
    <property type="molecule type" value="Genomic_DNA"/>
</dbReference>
<keyword evidence="3" id="KW-1003">Cell membrane</keyword>
<dbReference type="GO" id="GO:0005886">
    <property type="term" value="C:plasma membrane"/>
    <property type="evidence" value="ECO:0007669"/>
    <property type="project" value="UniProtKB-SubCell"/>
</dbReference>
<name>A0A368NIY4_AGRVI</name>
<keyword evidence="5" id="KW-0571">Peptide transport</keyword>
<feature type="transmembrane region" description="Helical" evidence="9">
    <location>
        <begin position="249"/>
        <end position="270"/>
    </location>
</feature>
<dbReference type="SUPFAM" id="SSF161098">
    <property type="entry name" value="MetI-like"/>
    <property type="match status" value="1"/>
</dbReference>
<feature type="transmembrane region" description="Helical" evidence="9">
    <location>
        <begin position="130"/>
        <end position="153"/>
    </location>
</feature>
<keyword evidence="4 9" id="KW-0812">Transmembrane</keyword>
<feature type="transmembrane region" description="Helical" evidence="9">
    <location>
        <begin position="206"/>
        <end position="228"/>
    </location>
</feature>
<comment type="subcellular location">
    <subcellularLocation>
        <location evidence="1 9">Cell membrane</location>
        <topology evidence="1 9">Multi-pass membrane protein</topology>
    </subcellularLocation>
</comment>
<evidence type="ECO:0000259" key="10">
    <source>
        <dbReference type="PROSITE" id="PS50928"/>
    </source>
</evidence>
<evidence type="ECO:0000256" key="8">
    <source>
        <dbReference type="ARBA" id="ARBA00023136"/>
    </source>
</evidence>
<evidence type="ECO:0000256" key="2">
    <source>
        <dbReference type="ARBA" id="ARBA00022448"/>
    </source>
</evidence>
<protein>
    <submittedName>
        <fullName evidence="11">ABC transporter permease</fullName>
    </submittedName>
</protein>
<gene>
    <name evidence="11" type="ORF">DXT89_21445</name>
</gene>
<evidence type="ECO:0000256" key="7">
    <source>
        <dbReference type="ARBA" id="ARBA00022989"/>
    </source>
</evidence>
<feature type="domain" description="ABC transmembrane type-1" evidence="10">
    <location>
        <begin position="82"/>
        <end position="271"/>
    </location>
</feature>
<dbReference type="GO" id="GO:0055085">
    <property type="term" value="P:transmembrane transport"/>
    <property type="evidence" value="ECO:0007669"/>
    <property type="project" value="InterPro"/>
</dbReference>
<keyword evidence="2 9" id="KW-0813">Transport</keyword>
<comment type="caution">
    <text evidence="11">The sequence shown here is derived from an EMBL/GenBank/DDBJ whole genome shotgun (WGS) entry which is preliminary data.</text>
</comment>
<dbReference type="InterPro" id="IPR050366">
    <property type="entry name" value="BP-dependent_transpt_permease"/>
</dbReference>
<dbReference type="PANTHER" id="PTHR43386:SF1">
    <property type="entry name" value="D,D-DIPEPTIDE TRANSPORT SYSTEM PERMEASE PROTEIN DDPC-RELATED"/>
    <property type="match status" value="1"/>
</dbReference>
<keyword evidence="8 9" id="KW-0472">Membrane</keyword>
<dbReference type="Proteomes" id="UP000436911">
    <property type="component" value="Unassembled WGS sequence"/>
</dbReference>
<dbReference type="Gene3D" id="1.10.3720.10">
    <property type="entry name" value="MetI-like"/>
    <property type="match status" value="1"/>
</dbReference>
<dbReference type="InterPro" id="IPR035906">
    <property type="entry name" value="MetI-like_sf"/>
</dbReference>
<dbReference type="GO" id="GO:0015031">
    <property type="term" value="P:protein transport"/>
    <property type="evidence" value="ECO:0007669"/>
    <property type="project" value="UniProtKB-KW"/>
</dbReference>
<organism evidence="11 12">
    <name type="scientific">Agrobacterium vitis</name>
    <name type="common">Rhizobium vitis</name>
    <dbReference type="NCBI Taxonomy" id="373"/>
    <lineage>
        <taxon>Bacteria</taxon>
        <taxon>Pseudomonadati</taxon>
        <taxon>Pseudomonadota</taxon>
        <taxon>Alphaproteobacteria</taxon>
        <taxon>Hyphomicrobiales</taxon>
        <taxon>Rhizobiaceae</taxon>
        <taxon>Rhizobium/Agrobacterium group</taxon>
        <taxon>Agrobacterium</taxon>
    </lineage>
</organism>
<sequence>MTFSPLDRVTMRPRRMPPLSIVLFGFMPLAVMLLVGLLGSLLLTVDPNRQDLGAAYASPSAEYLLGADNLGRSIAARLIAGTRVSLGIAFAGVVASLATGLALGFLAAFRTGWTRQVIMRLSDVIIACPSLLFVILVSGLLGGGVGPILFGLWMSQWPGFARLTAAITARELATDHVEASRLLGFGSAYIFRTHVLPAIAPYLTSLGALTVGANVLTISSVGFLGLGLRPPDAEWGGMIASTMTFFRTYPHMVLAPAGAILVCTLSATLIGEYYSARRQGIEEVAL</sequence>
<evidence type="ECO:0000313" key="11">
    <source>
        <dbReference type="EMBL" id="KAA3522384.1"/>
    </source>
</evidence>
<dbReference type="InterPro" id="IPR000515">
    <property type="entry name" value="MetI-like"/>
</dbReference>
<feature type="transmembrane region" description="Helical" evidence="9">
    <location>
        <begin position="86"/>
        <end position="109"/>
    </location>
</feature>
<dbReference type="CDD" id="cd06261">
    <property type="entry name" value="TM_PBP2"/>
    <property type="match status" value="1"/>
</dbReference>
<feature type="transmembrane region" description="Helical" evidence="9">
    <location>
        <begin position="21"/>
        <end position="43"/>
    </location>
</feature>
<evidence type="ECO:0000256" key="9">
    <source>
        <dbReference type="RuleBase" id="RU363032"/>
    </source>
</evidence>
<dbReference type="AlphaFoldDB" id="A0A368NIY4"/>
<evidence type="ECO:0000256" key="3">
    <source>
        <dbReference type="ARBA" id="ARBA00022475"/>
    </source>
</evidence>
<keyword evidence="7 9" id="KW-1133">Transmembrane helix</keyword>
<dbReference type="GO" id="GO:0015833">
    <property type="term" value="P:peptide transport"/>
    <property type="evidence" value="ECO:0007669"/>
    <property type="project" value="UniProtKB-KW"/>
</dbReference>
<comment type="similarity">
    <text evidence="9">Belongs to the binding-protein-dependent transport system permease family.</text>
</comment>
<accession>A0A368NIY4</accession>
<reference evidence="11 12" key="1">
    <citation type="submission" date="2018-08" db="EMBL/GenBank/DDBJ databases">
        <title>Genome sequencing of Agrobacterium vitis strain ICMP 10754.</title>
        <authorList>
            <person name="Visnovsky S.B."/>
            <person name="Pitman A.R."/>
        </authorList>
    </citation>
    <scope>NUCLEOTIDE SEQUENCE [LARGE SCALE GENOMIC DNA]</scope>
    <source>
        <strain evidence="11 12">ICMP 10754</strain>
    </source>
</reference>